<organism evidence="2 3">
    <name type="scientific">Coccomyxa viridis</name>
    <dbReference type="NCBI Taxonomy" id="1274662"/>
    <lineage>
        <taxon>Eukaryota</taxon>
        <taxon>Viridiplantae</taxon>
        <taxon>Chlorophyta</taxon>
        <taxon>core chlorophytes</taxon>
        <taxon>Trebouxiophyceae</taxon>
        <taxon>Trebouxiophyceae incertae sedis</taxon>
        <taxon>Coccomyxaceae</taxon>
        <taxon>Coccomyxa</taxon>
    </lineage>
</organism>
<feature type="compositionally biased region" description="Basic and acidic residues" evidence="1">
    <location>
        <begin position="17"/>
        <end position="40"/>
    </location>
</feature>
<proteinExistence type="predicted"/>
<dbReference type="Proteomes" id="UP001497392">
    <property type="component" value="Unassembled WGS sequence"/>
</dbReference>
<dbReference type="EMBL" id="CAXHTA020000016">
    <property type="protein sequence ID" value="CAL5226789.1"/>
    <property type="molecule type" value="Genomic_DNA"/>
</dbReference>
<name>A0ABP1G3U9_9CHLO</name>
<accession>A0ABP1G3U9</accession>
<protein>
    <submittedName>
        <fullName evidence="2">G9649 protein</fullName>
    </submittedName>
</protein>
<sequence length="92" mass="9821">MSKSGPDGPARAVIEGKIAEAKEGRDMSDYSSGDRIRQMEDTTSFSSPQAEERITAAAAGPGSKEPQPMPEAAQEALNSKEEFNASIPKRHT</sequence>
<reference evidence="2 3" key="1">
    <citation type="submission" date="2024-06" db="EMBL/GenBank/DDBJ databases">
        <authorList>
            <person name="Kraege A."/>
            <person name="Thomma B."/>
        </authorList>
    </citation>
    <scope>NUCLEOTIDE SEQUENCE [LARGE SCALE GENOMIC DNA]</scope>
</reference>
<evidence type="ECO:0000256" key="1">
    <source>
        <dbReference type="SAM" id="MobiDB-lite"/>
    </source>
</evidence>
<gene>
    <name evidence="2" type="primary">g9649</name>
    <name evidence="2" type="ORF">VP750_LOCUS8695</name>
</gene>
<keyword evidence="3" id="KW-1185">Reference proteome</keyword>
<feature type="region of interest" description="Disordered" evidence="1">
    <location>
        <begin position="1"/>
        <end position="92"/>
    </location>
</feature>
<comment type="caution">
    <text evidence="2">The sequence shown here is derived from an EMBL/GenBank/DDBJ whole genome shotgun (WGS) entry which is preliminary data.</text>
</comment>
<evidence type="ECO:0000313" key="2">
    <source>
        <dbReference type="EMBL" id="CAL5226789.1"/>
    </source>
</evidence>
<evidence type="ECO:0000313" key="3">
    <source>
        <dbReference type="Proteomes" id="UP001497392"/>
    </source>
</evidence>